<dbReference type="AlphaFoldDB" id="A0A369TIN2"/>
<sequence length="108" mass="11479">MRLVILMTCLGLAAAGCSRDATRVAFDGVYYRANAKAARSDRKNFVATVRGVSRGIEGAKSAAEYEGIKHCIRFYGTSDIAWAVGPETPNTALPLNGDTLSFSGTCVE</sequence>
<gene>
    <name evidence="1" type="ORF">DU478_16265</name>
</gene>
<evidence type="ECO:0000313" key="2">
    <source>
        <dbReference type="Proteomes" id="UP000253977"/>
    </source>
</evidence>
<comment type="caution">
    <text evidence="1">The sequence shown here is derived from an EMBL/GenBank/DDBJ whole genome shotgun (WGS) entry which is preliminary data.</text>
</comment>
<dbReference type="OrthoDB" id="7659281at2"/>
<accession>A0A369TIN2</accession>
<name>A0A369TIN2_9RHOB</name>
<organism evidence="1 2">
    <name type="scientific">Thalassococcus profundi</name>
    <dbReference type="NCBI Taxonomy" id="2282382"/>
    <lineage>
        <taxon>Bacteria</taxon>
        <taxon>Pseudomonadati</taxon>
        <taxon>Pseudomonadota</taxon>
        <taxon>Alphaproteobacteria</taxon>
        <taxon>Rhodobacterales</taxon>
        <taxon>Roseobacteraceae</taxon>
        <taxon>Thalassococcus</taxon>
    </lineage>
</organism>
<keyword evidence="2" id="KW-1185">Reference proteome</keyword>
<dbReference type="RefSeq" id="WP_114512030.1">
    <property type="nucleotide sequence ID" value="NZ_QPMK01000014.1"/>
</dbReference>
<proteinExistence type="predicted"/>
<reference evidence="1 2" key="1">
    <citation type="submission" date="2018-07" db="EMBL/GenBank/DDBJ databases">
        <title>Thalassococcus profundi sp. nov., a marine bacterium isolated from deep seawater of Okinawa Trough.</title>
        <authorList>
            <person name="Yu M."/>
        </authorList>
    </citation>
    <scope>NUCLEOTIDE SEQUENCE [LARGE SCALE GENOMIC DNA]</scope>
    <source>
        <strain evidence="1 2">WRAS1</strain>
    </source>
</reference>
<dbReference type="PROSITE" id="PS51257">
    <property type="entry name" value="PROKAR_LIPOPROTEIN"/>
    <property type="match status" value="1"/>
</dbReference>
<protein>
    <recommendedName>
        <fullName evidence="3">Lipoprotein</fullName>
    </recommendedName>
</protein>
<dbReference type="Proteomes" id="UP000253977">
    <property type="component" value="Unassembled WGS sequence"/>
</dbReference>
<evidence type="ECO:0000313" key="1">
    <source>
        <dbReference type="EMBL" id="RDD65211.1"/>
    </source>
</evidence>
<evidence type="ECO:0008006" key="3">
    <source>
        <dbReference type="Google" id="ProtNLM"/>
    </source>
</evidence>
<dbReference type="EMBL" id="QPMK01000014">
    <property type="protein sequence ID" value="RDD65211.1"/>
    <property type="molecule type" value="Genomic_DNA"/>
</dbReference>